<feature type="domain" description="Chorismate mutase" evidence="4">
    <location>
        <begin position="7"/>
        <end position="97"/>
    </location>
</feature>
<comment type="caution">
    <text evidence="5">The sequence shown here is derived from an EMBL/GenBank/DDBJ whole genome shotgun (WGS) entry which is preliminary data.</text>
</comment>
<dbReference type="NCBIfam" id="NF005475">
    <property type="entry name" value="PRK07075.1"/>
    <property type="match status" value="1"/>
</dbReference>
<dbReference type="Proteomes" id="UP000233564">
    <property type="component" value="Unassembled WGS sequence"/>
</dbReference>
<dbReference type="NCBIfam" id="TIGR01803">
    <property type="entry name" value="CM-like"/>
    <property type="match status" value="1"/>
</dbReference>
<dbReference type="GO" id="GO:0009697">
    <property type="term" value="P:salicylic acid biosynthetic process"/>
    <property type="evidence" value="ECO:0007669"/>
    <property type="project" value="InterPro"/>
</dbReference>
<protein>
    <recommendedName>
        <fullName evidence="1">chorismate mutase</fullName>
        <ecNumber evidence="1">5.4.99.5</ecNumber>
    </recommendedName>
</protein>
<feature type="binding site" evidence="3">
    <location>
        <position position="45"/>
    </location>
    <ligand>
        <name>substrate</name>
    </ligand>
</feature>
<reference evidence="5 6" key="1">
    <citation type="submission" date="2017-08" db="EMBL/GenBank/DDBJ databases">
        <authorList>
            <person name="de Groot N.N."/>
        </authorList>
    </citation>
    <scope>NUCLEOTIDE SEQUENCE [LARGE SCALE GENOMIC DNA]</scope>
    <source>
        <strain evidence="5 6">PfR 37</strain>
    </source>
</reference>
<dbReference type="InterPro" id="IPR036263">
    <property type="entry name" value="Chorismate_II_sf"/>
</dbReference>
<evidence type="ECO:0000256" key="2">
    <source>
        <dbReference type="ARBA" id="ARBA00023235"/>
    </source>
</evidence>
<name>A0A2N1E1P3_PSEFL</name>
<keyword evidence="2" id="KW-0413">Isomerase</keyword>
<dbReference type="PROSITE" id="PS51168">
    <property type="entry name" value="CHORISMATE_MUT_2"/>
    <property type="match status" value="1"/>
</dbReference>
<feature type="binding site" evidence="3">
    <location>
        <position position="93"/>
    </location>
    <ligand>
        <name>substrate</name>
    </ligand>
</feature>
<dbReference type="GO" id="GO:0046417">
    <property type="term" value="P:chorismate metabolic process"/>
    <property type="evidence" value="ECO:0007669"/>
    <property type="project" value="InterPro"/>
</dbReference>
<evidence type="ECO:0000256" key="1">
    <source>
        <dbReference type="ARBA" id="ARBA00012404"/>
    </source>
</evidence>
<dbReference type="InterPro" id="IPR051331">
    <property type="entry name" value="Chorismate_mutase-related"/>
</dbReference>
<dbReference type="Pfam" id="PF01817">
    <property type="entry name" value="CM_2"/>
    <property type="match status" value="1"/>
</dbReference>
<dbReference type="InterPro" id="IPR008241">
    <property type="entry name" value="Isochorismate_pyruvate-lyase"/>
</dbReference>
<evidence type="ECO:0000256" key="3">
    <source>
        <dbReference type="PIRSR" id="PIRSR029775-1"/>
    </source>
</evidence>
<keyword evidence="5" id="KW-0456">Lyase</keyword>
<dbReference type="PANTHER" id="PTHR38041">
    <property type="entry name" value="CHORISMATE MUTASE"/>
    <property type="match status" value="1"/>
</dbReference>
<dbReference type="GO" id="GO:0016835">
    <property type="term" value="F:carbon-oxygen lyase activity"/>
    <property type="evidence" value="ECO:0007669"/>
    <property type="project" value="InterPro"/>
</dbReference>
<dbReference type="RefSeq" id="WP_101220618.1">
    <property type="nucleotide sequence ID" value="NZ_KZ478005.1"/>
</dbReference>
<dbReference type="EMBL" id="NVXX01000028">
    <property type="protein sequence ID" value="PKH18328.1"/>
    <property type="molecule type" value="Genomic_DNA"/>
</dbReference>
<accession>A0A2N1E1P3</accession>
<dbReference type="AlphaFoldDB" id="A0A2N1E1P3"/>
<dbReference type="SUPFAM" id="SSF48600">
    <property type="entry name" value="Chorismate mutase II"/>
    <property type="match status" value="1"/>
</dbReference>
<sequence length="110" mass="12731">MSSLKTPEACESLTDIRAGIDFFDRQILESLQQRLGYVKAAVRFKANEQAIPAPERVAAMLQDRRAWAVDTGFDVDFVEKLYVHIIYWNIQQQISHWRALYPQRSMENAG</sequence>
<dbReference type="PANTHER" id="PTHR38041:SF1">
    <property type="entry name" value="CHORISMATE MUTASE"/>
    <property type="match status" value="1"/>
</dbReference>
<keyword evidence="5" id="KW-0670">Pyruvate</keyword>
<dbReference type="InterPro" id="IPR002701">
    <property type="entry name" value="CM_II_prokaryot"/>
</dbReference>
<dbReference type="SMART" id="SM00830">
    <property type="entry name" value="CM_2"/>
    <property type="match status" value="1"/>
</dbReference>
<proteinExistence type="predicted"/>
<dbReference type="Gene3D" id="1.20.59.10">
    <property type="entry name" value="Chorismate mutase"/>
    <property type="match status" value="1"/>
</dbReference>
<evidence type="ECO:0000313" key="5">
    <source>
        <dbReference type="EMBL" id="PKH18328.1"/>
    </source>
</evidence>
<dbReference type="PIRSF" id="PIRSF029775">
    <property type="entry name" value="Isochor_pyr_lyas"/>
    <property type="match status" value="1"/>
</dbReference>
<evidence type="ECO:0000259" key="4">
    <source>
        <dbReference type="PROSITE" id="PS51168"/>
    </source>
</evidence>
<dbReference type="InterPro" id="IPR036979">
    <property type="entry name" value="CM_dom_sf"/>
</dbReference>
<organism evidence="5 6">
    <name type="scientific">Pseudomonas fluorescens</name>
    <dbReference type="NCBI Taxonomy" id="294"/>
    <lineage>
        <taxon>Bacteria</taxon>
        <taxon>Pseudomonadati</taxon>
        <taxon>Pseudomonadota</taxon>
        <taxon>Gammaproteobacteria</taxon>
        <taxon>Pseudomonadales</taxon>
        <taxon>Pseudomonadaceae</taxon>
        <taxon>Pseudomonas</taxon>
    </lineage>
</organism>
<dbReference type="GO" id="GO:0004106">
    <property type="term" value="F:chorismate mutase activity"/>
    <property type="evidence" value="ECO:0007669"/>
    <property type="project" value="UniProtKB-EC"/>
</dbReference>
<dbReference type="EC" id="5.4.99.5" evidence="1"/>
<feature type="binding site" evidence="3">
    <location>
        <position position="34"/>
    </location>
    <ligand>
        <name>substrate</name>
    </ligand>
</feature>
<feature type="binding site" evidence="3">
    <location>
        <position position="17"/>
    </location>
    <ligand>
        <name>substrate</name>
    </ligand>
</feature>
<gene>
    <name evidence="5" type="ORF">CIB54_18520</name>
</gene>
<evidence type="ECO:0000313" key="6">
    <source>
        <dbReference type="Proteomes" id="UP000233564"/>
    </source>
</evidence>